<organism evidence="1 2">
    <name type="scientific">Bacillus phage SIOphi</name>
    <dbReference type="NCBI Taxonomy" id="1285382"/>
    <lineage>
        <taxon>Viruses</taxon>
        <taxon>Duplodnaviria</taxon>
        <taxon>Heunggongvirae</taxon>
        <taxon>Uroviricota</taxon>
        <taxon>Caudoviricetes</taxon>
        <taxon>Herelleviridae</taxon>
        <taxon>Bastillevirinae</taxon>
        <taxon>Siophivirus</taxon>
        <taxon>Siophivirus SIOphi</taxon>
    </lineage>
</organism>
<evidence type="ECO:0000313" key="1">
    <source>
        <dbReference type="EMBL" id="AGK86813.1"/>
    </source>
</evidence>
<evidence type="ECO:0000313" key="2">
    <source>
        <dbReference type="Proteomes" id="UP000258501"/>
    </source>
</evidence>
<dbReference type="Proteomes" id="UP000258501">
    <property type="component" value="Segment"/>
</dbReference>
<sequence length="107" mass="12706">MGFRLPEKFKKEQEEIYNSMVVNFGDETKHITEFEDRSITPEMRADMRMNSYAQDKLPPKLTNEALINEANYYKSHCRKPNRPTTTYDEALIHVILPELIKRLEEVE</sequence>
<keyword evidence="2" id="KW-1185">Reference proteome</keyword>
<dbReference type="EMBL" id="KC699836">
    <property type="protein sequence ID" value="AGK86813.1"/>
    <property type="molecule type" value="Genomic_DNA"/>
</dbReference>
<proteinExistence type="predicted"/>
<accession>R4JEV0</accession>
<gene>
    <name evidence="1" type="ORF">SIOphi_00025</name>
</gene>
<name>R4JEV0_9CAUD</name>
<protein>
    <submittedName>
        <fullName evidence="1">Uncharacterized protein</fullName>
    </submittedName>
</protein>
<reference evidence="1 2" key="1">
    <citation type="submission" date="2013-02" db="EMBL/GenBank/DDBJ databases">
        <authorList>
            <person name="Lukaszewicz M."/>
            <person name="Biegalska A."/>
            <person name="Krasowska A."/>
        </authorList>
    </citation>
    <scope>NUCLEOTIDE SEQUENCE [LARGE SCALE GENOMIC DNA]</scope>
</reference>